<keyword evidence="3" id="KW-1185">Reference proteome</keyword>
<evidence type="ECO:0000313" key="2">
    <source>
        <dbReference type="EMBL" id="CAG9331879.1"/>
    </source>
</evidence>
<feature type="coiled-coil region" evidence="1">
    <location>
        <begin position="25"/>
        <end position="56"/>
    </location>
</feature>
<accession>A0AAU9JX68</accession>
<proteinExistence type="predicted"/>
<evidence type="ECO:0000256" key="1">
    <source>
        <dbReference type="SAM" id="Coils"/>
    </source>
</evidence>
<dbReference type="EMBL" id="CAJZBQ010000053">
    <property type="protein sequence ID" value="CAG9331879.1"/>
    <property type="molecule type" value="Genomic_DNA"/>
</dbReference>
<reference evidence="2" key="1">
    <citation type="submission" date="2021-09" db="EMBL/GenBank/DDBJ databases">
        <authorList>
            <consortium name="AG Swart"/>
            <person name="Singh M."/>
            <person name="Singh A."/>
            <person name="Seah K."/>
            <person name="Emmerich C."/>
        </authorList>
    </citation>
    <scope>NUCLEOTIDE SEQUENCE</scope>
    <source>
        <strain evidence="2">ATCC30299</strain>
    </source>
</reference>
<protein>
    <submittedName>
        <fullName evidence="2">Uncharacterized protein</fullName>
    </submittedName>
</protein>
<sequence>MIKEINEKSLTCINELRTLGKALAINQLETTVKINLENLKAHNEKIESMIKLFENKDIVPQLNCKNLHIEINVNEPVFERSDYYGAQIGEINEIKSIESGQLVYK</sequence>
<dbReference type="Proteomes" id="UP001162131">
    <property type="component" value="Unassembled WGS sequence"/>
</dbReference>
<name>A0AAU9JX68_9CILI</name>
<dbReference type="AlphaFoldDB" id="A0AAU9JX68"/>
<gene>
    <name evidence="2" type="ORF">BSTOLATCC_MIC53938</name>
</gene>
<organism evidence="2 3">
    <name type="scientific">Blepharisma stoltei</name>
    <dbReference type="NCBI Taxonomy" id="1481888"/>
    <lineage>
        <taxon>Eukaryota</taxon>
        <taxon>Sar</taxon>
        <taxon>Alveolata</taxon>
        <taxon>Ciliophora</taxon>
        <taxon>Postciliodesmatophora</taxon>
        <taxon>Heterotrichea</taxon>
        <taxon>Heterotrichida</taxon>
        <taxon>Blepharismidae</taxon>
        <taxon>Blepharisma</taxon>
    </lineage>
</organism>
<evidence type="ECO:0000313" key="3">
    <source>
        <dbReference type="Proteomes" id="UP001162131"/>
    </source>
</evidence>
<comment type="caution">
    <text evidence="2">The sequence shown here is derived from an EMBL/GenBank/DDBJ whole genome shotgun (WGS) entry which is preliminary data.</text>
</comment>
<keyword evidence="1" id="KW-0175">Coiled coil</keyword>